<feature type="compositionally biased region" description="Low complexity" evidence="1">
    <location>
        <begin position="120"/>
        <end position="132"/>
    </location>
</feature>
<reference evidence="3 4" key="1">
    <citation type="journal article" date="2022" name="Front. Cell. Infect. Microbiol.">
        <title>The Genomes of Two Strains of Taenia crassiceps the Animal Model for the Study of Human Cysticercosis.</title>
        <authorList>
            <person name="Bobes R.J."/>
            <person name="Estrada K."/>
            <person name="Rios-Valencia D.G."/>
            <person name="Calderon-Gallegos A."/>
            <person name="de la Torre P."/>
            <person name="Carrero J.C."/>
            <person name="Sanchez-Flores A."/>
            <person name="Laclette J.P."/>
        </authorList>
    </citation>
    <scope>NUCLEOTIDE SEQUENCE [LARGE SCALE GENOMIC DNA]</scope>
    <source>
        <strain evidence="3">WFUcys</strain>
    </source>
</reference>
<feature type="region of interest" description="Disordered" evidence="1">
    <location>
        <begin position="109"/>
        <end position="141"/>
    </location>
</feature>
<dbReference type="InterPro" id="IPR002999">
    <property type="entry name" value="Tudor"/>
</dbReference>
<evidence type="ECO:0000313" key="4">
    <source>
        <dbReference type="Proteomes" id="UP001651158"/>
    </source>
</evidence>
<dbReference type="EMBL" id="JAKROA010000002">
    <property type="protein sequence ID" value="KAL5110631.1"/>
    <property type="molecule type" value="Genomic_DNA"/>
</dbReference>
<protein>
    <recommendedName>
        <fullName evidence="2">Tudor domain-containing protein</fullName>
    </recommendedName>
</protein>
<comment type="caution">
    <text evidence="3">The sequence shown here is derived from an EMBL/GenBank/DDBJ whole genome shotgun (WGS) entry which is preliminary data.</text>
</comment>
<keyword evidence="4" id="KW-1185">Reference proteome</keyword>
<feature type="compositionally biased region" description="Acidic residues" evidence="1">
    <location>
        <begin position="109"/>
        <end position="119"/>
    </location>
</feature>
<evidence type="ECO:0000256" key="1">
    <source>
        <dbReference type="SAM" id="MobiDB-lite"/>
    </source>
</evidence>
<accession>A0ABR4QLW8</accession>
<dbReference type="SUPFAM" id="SSF63748">
    <property type="entry name" value="Tudor/PWWP/MBT"/>
    <property type="match status" value="1"/>
</dbReference>
<dbReference type="PROSITE" id="PS50304">
    <property type="entry name" value="TUDOR"/>
    <property type="match status" value="1"/>
</dbReference>
<dbReference type="Proteomes" id="UP001651158">
    <property type="component" value="Unassembled WGS sequence"/>
</dbReference>
<evidence type="ECO:0000313" key="3">
    <source>
        <dbReference type="EMBL" id="KAL5110631.1"/>
    </source>
</evidence>
<proteinExistence type="predicted"/>
<feature type="domain" description="Tudor" evidence="2">
    <location>
        <begin position="170"/>
        <end position="230"/>
    </location>
</feature>
<dbReference type="Gene3D" id="2.30.30.140">
    <property type="match status" value="1"/>
</dbReference>
<name>A0ABR4QLW8_9CEST</name>
<sequence length="451" mass="50405">MVQAGGLYWLIRPSNESALGRLIGCRASCQAGTSTRMLAVGDKSDRSSSDVMSPTLGVMDSIDSDDDAVLISLPDAEVVECLSPMDGTAGLKEARDYSPFHCLNNLDESSEGMQEENDISSESIESGSSSGSSEEEEEDLCEGMNKLSTFKGMEKESTPRKELSDSFIFEWHVGDLCVCRWHVDKMWYFAEITRTNHSSAICGVRFLHFGAKQDTHIDELHPVNALTLKWVRDEDNVLATQAMIIFSRLAFDIGFRKPPTKASTADPGKSALQLCNIHVGELCVCQFSGGVEFLFGKVVAINVQERMCKVAFLLRRKQQYCVPFEDIYPCYSEVAKMVTNDANVIRMQRELVRQIRMPMLEPFLGAKAGESDVKKEQVRGKRGTLKGKWKNRSGLTGSQTLRALPHFWRFLLLELCGNDKKAVLDMINSWYMCGYQSGYTTALKNGKDRRV</sequence>
<organism evidence="3 4">
    <name type="scientific">Taenia crassiceps</name>
    <dbReference type="NCBI Taxonomy" id="6207"/>
    <lineage>
        <taxon>Eukaryota</taxon>
        <taxon>Metazoa</taxon>
        <taxon>Spiralia</taxon>
        <taxon>Lophotrochozoa</taxon>
        <taxon>Platyhelminthes</taxon>
        <taxon>Cestoda</taxon>
        <taxon>Eucestoda</taxon>
        <taxon>Cyclophyllidea</taxon>
        <taxon>Taeniidae</taxon>
        <taxon>Taenia</taxon>
    </lineage>
</organism>
<gene>
    <name evidence="3" type="ORF">TcWFU_007246</name>
</gene>
<evidence type="ECO:0000259" key="2">
    <source>
        <dbReference type="PROSITE" id="PS50304"/>
    </source>
</evidence>